<dbReference type="NCBIfam" id="NF045761">
    <property type="entry name" value="NAMPUrTaseMurU"/>
    <property type="match status" value="1"/>
</dbReference>
<protein>
    <submittedName>
        <fullName evidence="4">Nucleotidyltransferase family protein</fullName>
    </submittedName>
</protein>
<keyword evidence="5" id="KW-1185">Reference proteome</keyword>
<evidence type="ECO:0000256" key="2">
    <source>
        <dbReference type="ARBA" id="ARBA00022695"/>
    </source>
</evidence>
<dbReference type="CDD" id="cd06422">
    <property type="entry name" value="NTP_transferase_like_1"/>
    <property type="match status" value="1"/>
</dbReference>
<feature type="domain" description="Nucleotidyl transferase" evidence="3">
    <location>
        <begin position="1"/>
        <end position="113"/>
    </location>
</feature>
<sequence length="222" mass="24482">MILAAGKGERMRPLTLETPKPLLPAAGKPLIVWHIERLAKAGFKKLVINHAWLGEKLEQAIGNGDKWGIDILWSRESEPLETGGGIHKALPLIGEEPFLLVNGDVFTDLDFSRLSLPEGKLAHLVLVPNPGHNTNGDFTLRNGLLHEQGDELITYSGISVLHPKLFAGCQPGKFQLAPLFREFIDKGQISGERHNGYWLDVGTPERLQNLEDDILSGRIGLQ</sequence>
<evidence type="ECO:0000259" key="3">
    <source>
        <dbReference type="Pfam" id="PF00483"/>
    </source>
</evidence>
<dbReference type="Proteomes" id="UP001203338">
    <property type="component" value="Unassembled WGS sequence"/>
</dbReference>
<gene>
    <name evidence="4" type="ORF">M3P05_17970</name>
</gene>
<dbReference type="SUPFAM" id="SSF53448">
    <property type="entry name" value="Nucleotide-diphospho-sugar transferases"/>
    <property type="match status" value="1"/>
</dbReference>
<proteinExistence type="predicted"/>
<dbReference type="InterPro" id="IPR029044">
    <property type="entry name" value="Nucleotide-diphossugar_trans"/>
</dbReference>
<evidence type="ECO:0000313" key="5">
    <source>
        <dbReference type="Proteomes" id="UP001203338"/>
    </source>
</evidence>
<dbReference type="InterPro" id="IPR005835">
    <property type="entry name" value="NTP_transferase_dom"/>
</dbReference>
<dbReference type="EMBL" id="JAMFLX010000033">
    <property type="protein sequence ID" value="MCL6271810.1"/>
    <property type="molecule type" value="Genomic_DNA"/>
</dbReference>
<dbReference type="Gene3D" id="3.90.550.10">
    <property type="entry name" value="Spore Coat Polysaccharide Biosynthesis Protein SpsA, Chain A"/>
    <property type="match status" value="1"/>
</dbReference>
<reference evidence="4 5" key="1">
    <citation type="submission" date="2022-05" db="EMBL/GenBank/DDBJ databases">
        <authorList>
            <person name="Park J.-S."/>
        </authorList>
    </citation>
    <scope>NUCLEOTIDE SEQUENCE [LARGE SCALE GENOMIC DNA]</scope>
    <source>
        <strain evidence="4 5">2012CJ34-2</strain>
    </source>
</reference>
<dbReference type="PANTHER" id="PTHR43584">
    <property type="entry name" value="NUCLEOTIDYL TRANSFERASE"/>
    <property type="match status" value="1"/>
</dbReference>
<evidence type="ECO:0000313" key="4">
    <source>
        <dbReference type="EMBL" id="MCL6271810.1"/>
    </source>
</evidence>
<dbReference type="InterPro" id="IPR054790">
    <property type="entry name" value="MurU"/>
</dbReference>
<organism evidence="4 5">
    <name type="scientific">Parendozoicomonas callyspongiae</name>
    <dbReference type="NCBI Taxonomy" id="2942213"/>
    <lineage>
        <taxon>Bacteria</taxon>
        <taxon>Pseudomonadati</taxon>
        <taxon>Pseudomonadota</taxon>
        <taxon>Gammaproteobacteria</taxon>
        <taxon>Oceanospirillales</taxon>
        <taxon>Endozoicomonadaceae</taxon>
        <taxon>Parendozoicomonas</taxon>
    </lineage>
</organism>
<accession>A0ABT0PK96</accession>
<keyword evidence="2" id="KW-0548">Nucleotidyltransferase</keyword>
<dbReference type="InterPro" id="IPR050065">
    <property type="entry name" value="GlmU-like"/>
</dbReference>
<name>A0ABT0PK96_9GAMM</name>
<keyword evidence="1" id="KW-0808">Transferase</keyword>
<dbReference type="PANTHER" id="PTHR43584:SF8">
    <property type="entry name" value="N-ACETYLMURAMATE ALPHA-1-PHOSPHATE URIDYLYLTRANSFERASE"/>
    <property type="match status" value="1"/>
</dbReference>
<dbReference type="Pfam" id="PF00483">
    <property type="entry name" value="NTP_transferase"/>
    <property type="match status" value="1"/>
</dbReference>
<comment type="caution">
    <text evidence="4">The sequence shown here is derived from an EMBL/GenBank/DDBJ whole genome shotgun (WGS) entry which is preliminary data.</text>
</comment>
<evidence type="ECO:0000256" key="1">
    <source>
        <dbReference type="ARBA" id="ARBA00022679"/>
    </source>
</evidence>